<sequence length="63" mass="7303">MFGSKIKLDKELLKKVKHYSDLAGYSSVEEFITHALEKEIERLEESESEEEIKKKLKGLGYIS</sequence>
<dbReference type="Proteomes" id="UP000285961">
    <property type="component" value="Unassembled WGS sequence"/>
</dbReference>
<proteinExistence type="predicted"/>
<organism evidence="1 2">
    <name type="scientific">Candidatus Abyssobacteria bacterium SURF_17</name>
    <dbReference type="NCBI Taxonomy" id="2093361"/>
    <lineage>
        <taxon>Bacteria</taxon>
        <taxon>Pseudomonadati</taxon>
        <taxon>Candidatus Hydrogenedentota</taxon>
        <taxon>Candidatus Abyssobacteria</taxon>
    </lineage>
</organism>
<reference evidence="1 2" key="1">
    <citation type="journal article" date="2017" name="ISME J.">
        <title>Energy and carbon metabolisms in a deep terrestrial subsurface fluid microbial community.</title>
        <authorList>
            <person name="Momper L."/>
            <person name="Jungbluth S.P."/>
            <person name="Lee M.D."/>
            <person name="Amend J.P."/>
        </authorList>
    </citation>
    <scope>NUCLEOTIDE SEQUENCE [LARGE SCALE GENOMIC DNA]</scope>
    <source>
        <strain evidence="1">SURF_17</strain>
    </source>
</reference>
<evidence type="ECO:0008006" key="3">
    <source>
        <dbReference type="Google" id="ProtNLM"/>
    </source>
</evidence>
<name>A0A419F7E8_9BACT</name>
<evidence type="ECO:0000313" key="1">
    <source>
        <dbReference type="EMBL" id="RJP74339.1"/>
    </source>
</evidence>
<gene>
    <name evidence="1" type="ORF">C4532_02700</name>
</gene>
<protein>
    <recommendedName>
        <fullName evidence="3">CopG family transcriptional regulator</fullName>
    </recommendedName>
</protein>
<dbReference type="AlphaFoldDB" id="A0A419F7E8"/>
<accession>A0A419F7E8</accession>
<dbReference type="EMBL" id="QZKI01000016">
    <property type="protein sequence ID" value="RJP74339.1"/>
    <property type="molecule type" value="Genomic_DNA"/>
</dbReference>
<comment type="caution">
    <text evidence="1">The sequence shown here is derived from an EMBL/GenBank/DDBJ whole genome shotgun (WGS) entry which is preliminary data.</text>
</comment>
<evidence type="ECO:0000313" key="2">
    <source>
        <dbReference type="Proteomes" id="UP000285961"/>
    </source>
</evidence>